<dbReference type="InterPro" id="IPR011042">
    <property type="entry name" value="6-blade_b-propeller_TolB-like"/>
</dbReference>
<reference evidence="2" key="1">
    <citation type="submission" date="2020-10" db="EMBL/GenBank/DDBJ databases">
        <title>Connecting structure to function with the recovery of over 1000 high-quality activated sludge metagenome-assembled genomes encoding full-length rRNA genes using long-read sequencing.</title>
        <authorList>
            <person name="Singleton C.M."/>
            <person name="Petriglieri F."/>
            <person name="Kristensen J.M."/>
            <person name="Kirkegaard R.H."/>
            <person name="Michaelsen T.Y."/>
            <person name="Andersen M.H."/>
            <person name="Karst S.M."/>
            <person name="Dueholm M.S."/>
            <person name="Nielsen P.H."/>
            <person name="Albertsen M."/>
        </authorList>
    </citation>
    <scope>NUCLEOTIDE SEQUENCE</scope>
    <source>
        <strain evidence="2">Ribe_18-Q3-R11-54_MAXAC.001</strain>
    </source>
</reference>
<dbReference type="EMBL" id="JADKGK010000007">
    <property type="protein sequence ID" value="MBL0003040.1"/>
    <property type="molecule type" value="Genomic_DNA"/>
</dbReference>
<organism evidence="2 3">
    <name type="scientific">Candidatus Phosphoribacter hodrii</name>
    <dbReference type="NCBI Taxonomy" id="2953743"/>
    <lineage>
        <taxon>Bacteria</taxon>
        <taxon>Bacillati</taxon>
        <taxon>Actinomycetota</taxon>
        <taxon>Actinomycetes</taxon>
        <taxon>Micrococcales</taxon>
        <taxon>Dermatophilaceae</taxon>
        <taxon>Candidatus Phosphoribacter</taxon>
    </lineage>
</organism>
<dbReference type="AlphaFoldDB" id="A0A9D7T7U1"/>
<proteinExistence type="predicted"/>
<feature type="domain" description="Glucose/Sorbosone dehydrogenase" evidence="1">
    <location>
        <begin position="1"/>
        <end position="56"/>
    </location>
</feature>
<dbReference type="Pfam" id="PF07995">
    <property type="entry name" value="GSDH"/>
    <property type="match status" value="1"/>
</dbReference>
<comment type="caution">
    <text evidence="2">The sequence shown here is derived from an EMBL/GenBank/DDBJ whole genome shotgun (WGS) entry which is preliminary data.</text>
</comment>
<protein>
    <submittedName>
        <fullName evidence="2">PQQ-dependent sugar dehydrogenase</fullName>
    </submittedName>
</protein>
<dbReference type="Gene3D" id="2.120.10.30">
    <property type="entry name" value="TolB, C-terminal domain"/>
    <property type="match status" value="1"/>
</dbReference>
<evidence type="ECO:0000313" key="2">
    <source>
        <dbReference type="EMBL" id="MBL0003040.1"/>
    </source>
</evidence>
<name>A0A9D7T7U1_9MICO</name>
<accession>A0A9D7T7U1</accession>
<dbReference type="InterPro" id="IPR012938">
    <property type="entry name" value="Glc/Sorbosone_DH"/>
</dbReference>
<sequence length="70" mass="7387">MLVAQLKGEGVMVLTLDAAGAVISRSEFAALNDRFGRLRTVRQGPDGSLYVLTSNRLAGSNKVLRVTPAG</sequence>
<dbReference type="Proteomes" id="UP000886632">
    <property type="component" value="Unassembled WGS sequence"/>
</dbReference>
<evidence type="ECO:0000259" key="1">
    <source>
        <dbReference type="Pfam" id="PF07995"/>
    </source>
</evidence>
<evidence type="ECO:0000313" key="3">
    <source>
        <dbReference type="Proteomes" id="UP000886632"/>
    </source>
</evidence>
<gene>
    <name evidence="2" type="ORF">IPP00_03290</name>
</gene>